<keyword evidence="5" id="KW-1133">Transmembrane helix</keyword>
<keyword evidence="5" id="KW-0472">Membrane</keyword>
<proteinExistence type="predicted"/>
<dbReference type="InterPro" id="IPR023415">
    <property type="entry name" value="LDLR_class-A_CS"/>
</dbReference>
<dbReference type="InterPro" id="IPR036055">
    <property type="entry name" value="LDL_receptor-like_sf"/>
</dbReference>
<dbReference type="SUPFAM" id="SSF57424">
    <property type="entry name" value="LDL receptor-like module"/>
    <property type="match status" value="1"/>
</dbReference>
<dbReference type="SMART" id="SM00042">
    <property type="entry name" value="CUB"/>
    <property type="match status" value="1"/>
</dbReference>
<dbReference type="InterPro" id="IPR002172">
    <property type="entry name" value="LDrepeatLR_classA_rpt"/>
</dbReference>
<evidence type="ECO:0000313" key="7">
    <source>
        <dbReference type="EnsemblMetazoa" id="SMAR009895-PA"/>
    </source>
</evidence>
<protein>
    <recommendedName>
        <fullName evidence="6">CUB domain-containing protein</fullName>
    </recommendedName>
</protein>
<dbReference type="AlphaFoldDB" id="T1J871"/>
<accession>T1J871</accession>
<dbReference type="InterPro" id="IPR035914">
    <property type="entry name" value="Sperma_CUB_dom_sf"/>
</dbReference>
<dbReference type="eggNOG" id="KOG4292">
    <property type="taxonomic scope" value="Eukaryota"/>
</dbReference>
<sequence length="394" mass="45135">MRRKTSPRDAVQLLVSQENPCYNFTVGNPYLQEIYSPKYPRSYPNNTNCECLLKAPSEMVIEIDFKDKFEMEESFNCTHDILEVRDGRGGHAPLLQRLCGMKFPARLRSAGEYMWLRFQSDESLEYGGFRAFYTFYDRSCCDPVTEFDCRDTTCINISLKCNNRINCKYKTDEENCEVAETKSILENSDVMAILILGLILLFSICISMTVSCYRQWKEIQKRRQELAARRSVISGIDRVDTFQPEGMTNVSVEPDDNGCYVPEVDLSIFHKRSNGGNAILFDQETALLDKQPPVSSLRQESGKRPSVTPPLIHRPSVATIDSLQLNNRTNMQSNAILVEEDDEAQDIFPPPPTRLQEIPDVRRYRVDANIHMKPNQRQRSFDSGKSAPDVIGRH</sequence>
<dbReference type="STRING" id="126957.T1J871"/>
<feature type="transmembrane region" description="Helical" evidence="5">
    <location>
        <begin position="190"/>
        <end position="213"/>
    </location>
</feature>
<dbReference type="EMBL" id="JH431948">
    <property type="status" value="NOT_ANNOTATED_CDS"/>
    <property type="molecule type" value="Genomic_DNA"/>
</dbReference>
<dbReference type="PANTHER" id="PTHR24251">
    <property type="entry name" value="OVOCHYMASE-RELATED"/>
    <property type="match status" value="1"/>
</dbReference>
<feature type="disulfide bond" evidence="3">
    <location>
        <begin position="149"/>
        <end position="167"/>
    </location>
</feature>
<dbReference type="HOGENOM" id="CLU_700808_0_0_1"/>
<reference evidence="8" key="1">
    <citation type="submission" date="2011-05" db="EMBL/GenBank/DDBJ databases">
        <authorList>
            <person name="Richards S.R."/>
            <person name="Qu J."/>
            <person name="Jiang H."/>
            <person name="Jhangiani S.N."/>
            <person name="Agravi P."/>
            <person name="Goodspeed R."/>
            <person name="Gross S."/>
            <person name="Mandapat C."/>
            <person name="Jackson L."/>
            <person name="Mathew T."/>
            <person name="Pu L."/>
            <person name="Thornton R."/>
            <person name="Saada N."/>
            <person name="Wilczek-Boney K.B."/>
            <person name="Lee S."/>
            <person name="Kovar C."/>
            <person name="Wu Y."/>
            <person name="Scherer S.E."/>
            <person name="Worley K.C."/>
            <person name="Muzny D.M."/>
            <person name="Gibbs R."/>
        </authorList>
    </citation>
    <scope>NUCLEOTIDE SEQUENCE</scope>
    <source>
        <strain evidence="8">Brora</strain>
    </source>
</reference>
<dbReference type="CDD" id="cd00041">
    <property type="entry name" value="CUB"/>
    <property type="match status" value="1"/>
</dbReference>
<feature type="domain" description="CUB" evidence="6">
    <location>
        <begin position="21"/>
        <end position="136"/>
    </location>
</feature>
<evidence type="ECO:0000313" key="8">
    <source>
        <dbReference type="Proteomes" id="UP000014500"/>
    </source>
</evidence>
<dbReference type="FunFam" id="2.60.120.290:FF:000013">
    <property type="entry name" value="Membrane frizzled-related protein"/>
    <property type="match status" value="1"/>
</dbReference>
<evidence type="ECO:0000256" key="1">
    <source>
        <dbReference type="ARBA" id="ARBA00022737"/>
    </source>
</evidence>
<dbReference type="SMART" id="SM00192">
    <property type="entry name" value="LDLa"/>
    <property type="match status" value="1"/>
</dbReference>
<evidence type="ECO:0000256" key="2">
    <source>
        <dbReference type="ARBA" id="ARBA00023157"/>
    </source>
</evidence>
<evidence type="ECO:0000256" key="5">
    <source>
        <dbReference type="SAM" id="Phobius"/>
    </source>
</evidence>
<keyword evidence="2 3" id="KW-1015">Disulfide bond</keyword>
<keyword evidence="5" id="KW-0812">Transmembrane</keyword>
<evidence type="ECO:0000256" key="3">
    <source>
        <dbReference type="PROSITE-ProRule" id="PRU00124"/>
    </source>
</evidence>
<dbReference type="InterPro" id="IPR000859">
    <property type="entry name" value="CUB_dom"/>
</dbReference>
<reference evidence="7" key="2">
    <citation type="submission" date="2015-02" db="UniProtKB">
        <authorList>
            <consortium name="EnsemblMetazoa"/>
        </authorList>
    </citation>
    <scope>IDENTIFICATION</scope>
</reference>
<dbReference type="SUPFAM" id="SSF49854">
    <property type="entry name" value="Spermadhesin, CUB domain"/>
    <property type="match status" value="1"/>
</dbReference>
<dbReference type="Gene3D" id="4.10.400.10">
    <property type="entry name" value="Low-density Lipoprotein Receptor"/>
    <property type="match status" value="1"/>
</dbReference>
<dbReference type="OMA" id="CTHDILE"/>
<name>T1J871_STRMM</name>
<dbReference type="EnsemblMetazoa" id="SMAR009895-RA">
    <property type="protein sequence ID" value="SMAR009895-PA"/>
    <property type="gene ID" value="SMAR009895"/>
</dbReference>
<evidence type="ECO:0000256" key="4">
    <source>
        <dbReference type="SAM" id="MobiDB-lite"/>
    </source>
</evidence>
<keyword evidence="8" id="KW-1185">Reference proteome</keyword>
<keyword evidence="1" id="KW-0677">Repeat</keyword>
<dbReference type="Gene3D" id="2.60.120.290">
    <property type="entry name" value="Spermadhesin, CUB domain"/>
    <property type="match status" value="1"/>
</dbReference>
<comment type="caution">
    <text evidence="3">Lacks conserved residue(s) required for the propagation of feature annotation.</text>
</comment>
<evidence type="ECO:0000259" key="6">
    <source>
        <dbReference type="PROSITE" id="PS01180"/>
    </source>
</evidence>
<feature type="disulfide bond" evidence="3">
    <location>
        <begin position="161"/>
        <end position="176"/>
    </location>
</feature>
<feature type="region of interest" description="Disordered" evidence="4">
    <location>
        <begin position="292"/>
        <end position="312"/>
    </location>
</feature>
<dbReference type="Pfam" id="PF00431">
    <property type="entry name" value="CUB"/>
    <property type="match status" value="1"/>
</dbReference>
<dbReference type="CDD" id="cd00112">
    <property type="entry name" value="LDLa"/>
    <property type="match status" value="1"/>
</dbReference>
<dbReference type="PROSITE" id="PS50068">
    <property type="entry name" value="LDLRA_2"/>
    <property type="match status" value="1"/>
</dbReference>
<organism evidence="7 8">
    <name type="scientific">Strigamia maritima</name>
    <name type="common">European centipede</name>
    <name type="synonym">Geophilus maritimus</name>
    <dbReference type="NCBI Taxonomy" id="126957"/>
    <lineage>
        <taxon>Eukaryota</taxon>
        <taxon>Metazoa</taxon>
        <taxon>Ecdysozoa</taxon>
        <taxon>Arthropoda</taxon>
        <taxon>Myriapoda</taxon>
        <taxon>Chilopoda</taxon>
        <taxon>Pleurostigmophora</taxon>
        <taxon>Geophilomorpha</taxon>
        <taxon>Linotaeniidae</taxon>
        <taxon>Strigamia</taxon>
    </lineage>
</organism>
<feature type="region of interest" description="Disordered" evidence="4">
    <location>
        <begin position="370"/>
        <end position="394"/>
    </location>
</feature>
<dbReference type="PROSITE" id="PS01180">
    <property type="entry name" value="CUB"/>
    <property type="match status" value="1"/>
</dbReference>
<dbReference type="Proteomes" id="UP000014500">
    <property type="component" value="Unassembled WGS sequence"/>
</dbReference>
<dbReference type="PROSITE" id="PS01209">
    <property type="entry name" value="LDLRA_1"/>
    <property type="match status" value="1"/>
</dbReference>